<dbReference type="PANTHER" id="PTHR34351:SF1">
    <property type="entry name" value="SLR1927 PROTEIN"/>
    <property type="match status" value="1"/>
</dbReference>
<accession>A0A1W1XZG0</accession>
<evidence type="ECO:0000313" key="4">
    <source>
        <dbReference type="EMBL" id="SMC28911.1"/>
    </source>
</evidence>
<proteinExistence type="predicted"/>
<feature type="transmembrane region" description="Helical" evidence="2">
    <location>
        <begin position="33"/>
        <end position="56"/>
    </location>
</feature>
<dbReference type="RefSeq" id="WP_176216998.1">
    <property type="nucleotide sequence ID" value="NZ_FWXD01000026.1"/>
</dbReference>
<name>A0A1W1XZG0_9NEIS</name>
<keyword evidence="2" id="KW-0812">Transmembrane</keyword>
<keyword evidence="5" id="KW-1185">Reference proteome</keyword>
<evidence type="ECO:0000259" key="3">
    <source>
        <dbReference type="Pfam" id="PF01882"/>
    </source>
</evidence>
<organism evidence="4 5">
    <name type="scientific">Andreprevotia lacus DSM 23236</name>
    <dbReference type="NCBI Taxonomy" id="1121001"/>
    <lineage>
        <taxon>Bacteria</taxon>
        <taxon>Pseudomonadati</taxon>
        <taxon>Pseudomonadota</taxon>
        <taxon>Betaproteobacteria</taxon>
        <taxon>Neisseriales</taxon>
        <taxon>Chitinibacteraceae</taxon>
        <taxon>Andreprevotia</taxon>
    </lineage>
</organism>
<feature type="transmembrane region" description="Helical" evidence="2">
    <location>
        <begin position="62"/>
        <end position="82"/>
    </location>
</feature>
<dbReference type="Proteomes" id="UP000192761">
    <property type="component" value="Unassembled WGS sequence"/>
</dbReference>
<evidence type="ECO:0000313" key="5">
    <source>
        <dbReference type="Proteomes" id="UP000192761"/>
    </source>
</evidence>
<evidence type="ECO:0000256" key="1">
    <source>
        <dbReference type="SAM" id="MobiDB-lite"/>
    </source>
</evidence>
<gene>
    <name evidence="4" type="ORF">SAMN02745857_03483</name>
</gene>
<dbReference type="InterPro" id="IPR002881">
    <property type="entry name" value="DUF58"/>
</dbReference>
<feature type="region of interest" description="Disordered" evidence="1">
    <location>
        <begin position="193"/>
        <end position="215"/>
    </location>
</feature>
<dbReference type="AlphaFoldDB" id="A0A1W1XZG0"/>
<dbReference type="Pfam" id="PF01882">
    <property type="entry name" value="DUF58"/>
    <property type="match status" value="1"/>
</dbReference>
<dbReference type="EMBL" id="FWXD01000026">
    <property type="protein sequence ID" value="SMC28911.1"/>
    <property type="molecule type" value="Genomic_DNA"/>
</dbReference>
<protein>
    <recommendedName>
        <fullName evidence="3">DUF58 domain-containing protein</fullName>
    </recommendedName>
</protein>
<evidence type="ECO:0000256" key="2">
    <source>
        <dbReference type="SAM" id="Phobius"/>
    </source>
</evidence>
<dbReference type="PANTHER" id="PTHR34351">
    <property type="entry name" value="SLR1927 PROTEIN-RELATED"/>
    <property type="match status" value="1"/>
</dbReference>
<feature type="domain" description="DUF58" evidence="3">
    <location>
        <begin position="219"/>
        <end position="313"/>
    </location>
</feature>
<reference evidence="4 5" key="1">
    <citation type="submission" date="2017-04" db="EMBL/GenBank/DDBJ databases">
        <authorList>
            <person name="Afonso C.L."/>
            <person name="Miller P.J."/>
            <person name="Scott M.A."/>
            <person name="Spackman E."/>
            <person name="Goraichik I."/>
            <person name="Dimitrov K.M."/>
            <person name="Suarez D.L."/>
            <person name="Swayne D.E."/>
        </authorList>
    </citation>
    <scope>NUCLEOTIDE SEQUENCE [LARGE SCALE GENOMIC DNA]</scope>
    <source>
        <strain evidence="4 5">DSM 23236</strain>
    </source>
</reference>
<keyword evidence="2" id="KW-1133">Transmembrane helix</keyword>
<dbReference type="STRING" id="1121001.SAMN02745857_03483"/>
<keyword evidence="2" id="KW-0472">Membrane</keyword>
<sequence>MKRPAWLEQRWQRWLARRHPPGASSLALRHNRIYVLPSGFGFAFAAMAVLVLVGAINYQISLAYSFAFLMIGLGHAGLLHGFRNLLGLKLTAGLAEPVFAGESAHFPIRLDSEKPRQAIMLRAGDNDAVAVPRVDPPGGVEVWLPVGATERGWLTLPKLGLETHYPSQLCRVWSYANLHARCLVYPRPEPDAPSYRTQGAAEPGGEVQRTGDDDFAGLRRYQPGDPIRRIAWKQAARDERLSVKQYESPQSASFHFDWHDLPGMSDEARLSRLTAWVLAAENNDDRYGLILPGARLPLDQGPVHCAACLTALALYGKHA</sequence>